<evidence type="ECO:0000256" key="8">
    <source>
        <dbReference type="ARBA" id="ARBA00036824"/>
    </source>
</evidence>
<evidence type="ECO:0000313" key="11">
    <source>
        <dbReference type="EMBL" id="ORX73345.1"/>
    </source>
</evidence>
<keyword evidence="6" id="KW-0326">Glycosidase</keyword>
<keyword evidence="7" id="KW-0961">Cell wall biogenesis/degradation</keyword>
<accession>A0A1Y1WJ06</accession>
<evidence type="ECO:0000313" key="12">
    <source>
        <dbReference type="Proteomes" id="UP000193922"/>
    </source>
</evidence>
<name>A0A1Y1WJ06_9FUNG</name>
<evidence type="ECO:0000256" key="6">
    <source>
        <dbReference type="ARBA" id="ARBA00023295"/>
    </source>
</evidence>
<dbReference type="STRING" id="61395.A0A1Y1WJ06"/>
<dbReference type="EC" id="3.2.1.58" evidence="9"/>
<dbReference type="GO" id="GO:0004338">
    <property type="term" value="F:glucan exo-1,3-beta-glucosidase activity"/>
    <property type="evidence" value="ECO:0007669"/>
    <property type="project" value="UniProtKB-EC"/>
</dbReference>
<dbReference type="InterPro" id="IPR050386">
    <property type="entry name" value="Glycosyl_hydrolase_5"/>
</dbReference>
<dbReference type="RefSeq" id="XP_040746685.1">
    <property type="nucleotide sequence ID" value="XM_040886660.1"/>
</dbReference>
<dbReference type="EMBL" id="MCFD01000002">
    <property type="protein sequence ID" value="ORX73345.1"/>
    <property type="molecule type" value="Genomic_DNA"/>
</dbReference>
<dbReference type="PANTHER" id="PTHR31297">
    <property type="entry name" value="GLUCAN ENDO-1,6-BETA-GLUCOSIDASE B"/>
    <property type="match status" value="1"/>
</dbReference>
<keyword evidence="12" id="KW-1185">Reference proteome</keyword>
<reference evidence="11 12" key="1">
    <citation type="submission" date="2016-07" db="EMBL/GenBank/DDBJ databases">
        <title>Pervasive Adenine N6-methylation of Active Genes in Fungi.</title>
        <authorList>
            <consortium name="DOE Joint Genome Institute"/>
            <person name="Mondo S.J."/>
            <person name="Dannebaum R.O."/>
            <person name="Kuo R.C."/>
            <person name="Labutti K."/>
            <person name="Haridas S."/>
            <person name="Kuo A."/>
            <person name="Salamov A."/>
            <person name="Ahrendt S.R."/>
            <person name="Lipzen A."/>
            <person name="Sullivan W."/>
            <person name="Andreopoulos W.B."/>
            <person name="Clum A."/>
            <person name="Lindquist E."/>
            <person name="Daum C."/>
            <person name="Ramamoorthy G.K."/>
            <person name="Gryganskyi A."/>
            <person name="Culley D."/>
            <person name="Magnuson J.K."/>
            <person name="James T.Y."/>
            <person name="O'Malley M.A."/>
            <person name="Stajich J.E."/>
            <person name="Spatafora J.W."/>
            <person name="Visel A."/>
            <person name="Grigoriev I.V."/>
        </authorList>
    </citation>
    <scope>NUCLEOTIDE SEQUENCE [LARGE SCALE GENOMIC DNA]</scope>
    <source>
        <strain evidence="11 12">ATCC 12442</strain>
    </source>
</reference>
<dbReference type="OrthoDB" id="62120at2759"/>
<gene>
    <name evidence="11" type="ORF">DL89DRAFT_265431</name>
</gene>
<evidence type="ECO:0000256" key="7">
    <source>
        <dbReference type="ARBA" id="ARBA00023316"/>
    </source>
</evidence>
<dbReference type="GeneID" id="63803308"/>
<proteinExistence type="inferred from homology"/>
<dbReference type="GO" id="GO:0005576">
    <property type="term" value="C:extracellular region"/>
    <property type="evidence" value="ECO:0007669"/>
    <property type="project" value="UniProtKB-SubCell"/>
</dbReference>
<keyword evidence="5 11" id="KW-0378">Hydrolase</keyword>
<keyword evidence="4" id="KW-0732">Signal</keyword>
<keyword evidence="3" id="KW-0964">Secreted</keyword>
<protein>
    <recommendedName>
        <fullName evidence="9">glucan 1,3-beta-glucosidase</fullName>
        <ecNumber evidence="9">3.2.1.58</ecNumber>
    </recommendedName>
</protein>
<comment type="subcellular location">
    <subcellularLocation>
        <location evidence="1">Secreted</location>
    </subcellularLocation>
</comment>
<dbReference type="Proteomes" id="UP000193922">
    <property type="component" value="Unassembled WGS sequence"/>
</dbReference>
<dbReference type="GO" id="GO:0009986">
    <property type="term" value="C:cell surface"/>
    <property type="evidence" value="ECO:0007669"/>
    <property type="project" value="TreeGrafter"/>
</dbReference>
<evidence type="ECO:0000256" key="9">
    <source>
        <dbReference type="ARBA" id="ARBA00038929"/>
    </source>
</evidence>
<comment type="caution">
    <text evidence="11">The sequence shown here is derived from an EMBL/GenBank/DDBJ whole genome shotgun (WGS) entry which is preliminary data.</text>
</comment>
<evidence type="ECO:0000256" key="5">
    <source>
        <dbReference type="ARBA" id="ARBA00022801"/>
    </source>
</evidence>
<dbReference type="GO" id="GO:0071555">
    <property type="term" value="P:cell wall organization"/>
    <property type="evidence" value="ECO:0007669"/>
    <property type="project" value="UniProtKB-KW"/>
</dbReference>
<dbReference type="GO" id="GO:0009251">
    <property type="term" value="P:glucan catabolic process"/>
    <property type="evidence" value="ECO:0007669"/>
    <property type="project" value="TreeGrafter"/>
</dbReference>
<dbReference type="AlphaFoldDB" id="A0A1Y1WJ06"/>
<feature type="region of interest" description="Disordered" evidence="10">
    <location>
        <begin position="1"/>
        <end position="30"/>
    </location>
</feature>
<comment type="catalytic activity">
    <reaction evidence="8">
        <text>Successive hydrolysis of beta-D-glucose units from the non-reducing ends of (1-&gt;3)-beta-D-glucans, releasing alpha-glucose.</text>
        <dbReference type="EC" id="3.2.1.58"/>
    </reaction>
</comment>
<evidence type="ECO:0000256" key="10">
    <source>
        <dbReference type="SAM" id="MobiDB-lite"/>
    </source>
</evidence>
<sequence>MQCVAARSHWSSPGELARPEDPPSTVKPAGHGAIRGVNIGGVFLIEAFIKPSLFDQFSHMSDAEMPELGKEEAKRQLEEHWDTFVTRDHLEKLVEVGINWIRIPVGYWAFNLTREEPYVDGQLPYIERMLGWSRDLGLKVQLDLHGVPGSQNGFDNSGRRGNTTWLDQRVNIDRAMDVLTKLADMANKWPDVVYAIEAINEPSKYSTPLEKVRSFYEEAYTTVRNIAPDLMFMTHDTFADTYEWNVLVNTTWENHVMDSHLYQMFNEWVVTFNESTHINLVYDTAKNITIFDNTTRRVVVGEFSPNCPTTNCTCTGNYGSDYTQFTDEYKAFLKNYMDAQLDVYDGQLLGWFYWNFRTEGAPEWDYLLGVEQGWIPKFPRTAFPKGSDNSAGSSSSAEHGFVLQSIGILALAILVLF</sequence>
<evidence type="ECO:0000256" key="2">
    <source>
        <dbReference type="ARBA" id="ARBA00005641"/>
    </source>
</evidence>
<dbReference type="SUPFAM" id="SSF51445">
    <property type="entry name" value="(Trans)glycosidases"/>
    <property type="match status" value="1"/>
</dbReference>
<evidence type="ECO:0000256" key="4">
    <source>
        <dbReference type="ARBA" id="ARBA00022729"/>
    </source>
</evidence>
<dbReference type="PANTHER" id="PTHR31297:SF1">
    <property type="entry name" value="GLUCAN 1,3-BETA-GLUCOSIDASE I_II-RELATED"/>
    <property type="match status" value="1"/>
</dbReference>
<dbReference type="InterPro" id="IPR017853">
    <property type="entry name" value="GH"/>
</dbReference>
<dbReference type="Gene3D" id="3.20.20.80">
    <property type="entry name" value="Glycosidases"/>
    <property type="match status" value="1"/>
</dbReference>
<evidence type="ECO:0000256" key="1">
    <source>
        <dbReference type="ARBA" id="ARBA00004613"/>
    </source>
</evidence>
<comment type="similarity">
    <text evidence="2">Belongs to the glycosyl hydrolase 5 (cellulase A) family.</text>
</comment>
<evidence type="ECO:0000256" key="3">
    <source>
        <dbReference type="ARBA" id="ARBA00022525"/>
    </source>
</evidence>
<organism evidence="11 12">
    <name type="scientific">Linderina pennispora</name>
    <dbReference type="NCBI Taxonomy" id="61395"/>
    <lineage>
        <taxon>Eukaryota</taxon>
        <taxon>Fungi</taxon>
        <taxon>Fungi incertae sedis</taxon>
        <taxon>Zoopagomycota</taxon>
        <taxon>Kickxellomycotina</taxon>
        <taxon>Kickxellomycetes</taxon>
        <taxon>Kickxellales</taxon>
        <taxon>Kickxellaceae</taxon>
        <taxon>Linderina</taxon>
    </lineage>
</organism>